<dbReference type="InterPro" id="IPR012334">
    <property type="entry name" value="Pectin_lyas_fold"/>
</dbReference>
<accession>A0A7S7NT25</accession>
<name>A0A7S7NT25_PALFE</name>
<sequence length="445" mass="49018">MKPLCISLLIPAALFAGATVYNPPHGVEQDKVFQVKVAGQSSFVYSLPVGGMTYFSYSSFARRADIEITVARPVETVAIRPKSLNIRPVVTGNVITFRLDRTAQLSIEINGDTKHPLLLFANPPESAPPKPGPTGVHYFAAGTVHNVGRITVTSGQLVYIAGGAIVRGSIFMDQARDVHIFGRGILDGSLYKRGESRMIEINRSSDVDIEGIIVTNSKHWTIPITASDKVTLRNVKLVSDNDWDDGVDVVGSTNVTVDQCFIRTKDDCIAIKAGVDYFTKFNNQRDVSNVIVKRSVLWNGAWGNGLEIGFETRAASISGIRFLDNDLIHVEGPEGTFTIHNGDRAVVSDVIYDNCRVEDAQGLLVDFKILKSRYSKDEERGQIRNIQFRHIRVDHKEIPSLLQGFDAKHQIGGVVFEDVIVDGRKWTSLVDAGIKATHAEQITFK</sequence>
<keyword evidence="4" id="KW-0325">Glycoprotein</keyword>
<dbReference type="SUPFAM" id="SSF51126">
    <property type="entry name" value="Pectin lyase-like"/>
    <property type="match status" value="1"/>
</dbReference>
<dbReference type="KEGG" id="pfer:IRI77_04330"/>
<keyword evidence="2" id="KW-0677">Repeat</keyword>
<protein>
    <submittedName>
        <fullName evidence="11">Right-handed parallel beta-helix repeat-containing protein</fullName>
    </submittedName>
</protein>
<keyword evidence="5" id="KW-0119">Carbohydrate metabolism</keyword>
<keyword evidence="12" id="KW-1185">Reference proteome</keyword>
<reference evidence="11 12" key="1">
    <citation type="submission" date="2020-10" db="EMBL/GenBank/DDBJ databases">
        <title>Complete genome sequence of Paludibaculum fermentans P105T, a facultatively anaerobic acidobacterium capable of dissimilatory Fe(III) reduction.</title>
        <authorList>
            <person name="Dedysh S.N."/>
            <person name="Beletsky A.V."/>
            <person name="Kulichevskaya I.S."/>
            <person name="Mardanov A.V."/>
            <person name="Ravin N.V."/>
        </authorList>
    </citation>
    <scope>NUCLEOTIDE SEQUENCE [LARGE SCALE GENOMIC DNA]</scope>
    <source>
        <strain evidence="11 12">P105</strain>
    </source>
</reference>
<evidence type="ECO:0000256" key="5">
    <source>
        <dbReference type="ARBA" id="ARBA00023277"/>
    </source>
</evidence>
<dbReference type="EMBL" id="CP063849">
    <property type="protein sequence ID" value="QOY89194.1"/>
    <property type="molecule type" value="Genomic_DNA"/>
</dbReference>
<dbReference type="InterPro" id="IPR011050">
    <property type="entry name" value="Pectin_lyase_fold/virulence"/>
</dbReference>
<feature type="signal peptide" evidence="10">
    <location>
        <begin position="1"/>
        <end position="18"/>
    </location>
</feature>
<gene>
    <name evidence="11" type="ORF">IRI77_04330</name>
</gene>
<evidence type="ECO:0000256" key="1">
    <source>
        <dbReference type="ARBA" id="ARBA00008834"/>
    </source>
</evidence>
<dbReference type="GO" id="GO:0000272">
    <property type="term" value="P:polysaccharide catabolic process"/>
    <property type="evidence" value="ECO:0007669"/>
    <property type="project" value="UniProtKB-KW"/>
</dbReference>
<keyword evidence="10" id="KW-0732">Signal</keyword>
<evidence type="ECO:0000256" key="6">
    <source>
        <dbReference type="ARBA" id="ARBA00023295"/>
    </source>
</evidence>
<evidence type="ECO:0000256" key="10">
    <source>
        <dbReference type="SAM" id="SignalP"/>
    </source>
</evidence>
<dbReference type="AlphaFoldDB" id="A0A7S7NT25"/>
<evidence type="ECO:0000256" key="2">
    <source>
        <dbReference type="ARBA" id="ARBA00022737"/>
    </source>
</evidence>
<evidence type="ECO:0000313" key="11">
    <source>
        <dbReference type="EMBL" id="QOY89194.1"/>
    </source>
</evidence>
<comment type="function">
    <text evidence="8">Pectinolytic enzyme involved in the degradation of xylogalacturonan (xga), a galacturonan backbone heavily substituted with xylose, and which is one important component of the hairy regions of pectin. Activity requires a galacturonic acid backbone substituted with xylose.</text>
</comment>
<proteinExistence type="inferred from homology"/>
<dbReference type="Proteomes" id="UP000593892">
    <property type="component" value="Chromosome"/>
</dbReference>
<comment type="similarity">
    <text evidence="1 9">Belongs to the glycosyl hydrolase 28 family.</text>
</comment>
<evidence type="ECO:0000256" key="7">
    <source>
        <dbReference type="ARBA" id="ARBA00023326"/>
    </source>
</evidence>
<dbReference type="Pfam" id="PF00295">
    <property type="entry name" value="Glyco_hydro_28"/>
    <property type="match status" value="1"/>
</dbReference>
<keyword evidence="6 9" id="KW-0326">Glycosidase</keyword>
<evidence type="ECO:0000313" key="12">
    <source>
        <dbReference type="Proteomes" id="UP000593892"/>
    </source>
</evidence>
<dbReference type="PANTHER" id="PTHR31736">
    <property type="match status" value="1"/>
</dbReference>
<evidence type="ECO:0000256" key="8">
    <source>
        <dbReference type="ARBA" id="ARBA00037278"/>
    </source>
</evidence>
<evidence type="ECO:0000256" key="9">
    <source>
        <dbReference type="RuleBase" id="RU361169"/>
    </source>
</evidence>
<dbReference type="Gene3D" id="2.160.20.10">
    <property type="entry name" value="Single-stranded right-handed beta-helix, Pectin lyase-like"/>
    <property type="match status" value="1"/>
</dbReference>
<dbReference type="InterPro" id="IPR000743">
    <property type="entry name" value="Glyco_hydro_28"/>
</dbReference>
<dbReference type="PANTHER" id="PTHR31736:SF9">
    <property type="entry name" value="ENDO-XYLOGALACTURONAN HYDROLASE A-RELATED"/>
    <property type="match status" value="1"/>
</dbReference>
<keyword evidence="7" id="KW-0624">Polysaccharide degradation</keyword>
<dbReference type="RefSeq" id="WP_194450856.1">
    <property type="nucleotide sequence ID" value="NZ_CP063849.1"/>
</dbReference>
<keyword evidence="3 9" id="KW-0378">Hydrolase</keyword>
<evidence type="ECO:0000256" key="4">
    <source>
        <dbReference type="ARBA" id="ARBA00023180"/>
    </source>
</evidence>
<evidence type="ECO:0000256" key="3">
    <source>
        <dbReference type="ARBA" id="ARBA00022801"/>
    </source>
</evidence>
<feature type="chain" id="PRO_5032568789" evidence="10">
    <location>
        <begin position="19"/>
        <end position="445"/>
    </location>
</feature>
<dbReference type="GO" id="GO:0004650">
    <property type="term" value="F:polygalacturonase activity"/>
    <property type="evidence" value="ECO:0007669"/>
    <property type="project" value="InterPro"/>
</dbReference>
<organism evidence="11 12">
    <name type="scientific">Paludibaculum fermentans</name>
    <dbReference type="NCBI Taxonomy" id="1473598"/>
    <lineage>
        <taxon>Bacteria</taxon>
        <taxon>Pseudomonadati</taxon>
        <taxon>Acidobacteriota</taxon>
        <taxon>Terriglobia</taxon>
        <taxon>Bryobacterales</taxon>
        <taxon>Bryobacteraceae</taxon>
        <taxon>Paludibaculum</taxon>
    </lineage>
</organism>